<dbReference type="HOGENOM" id="CLU_1509394_0_0_11"/>
<keyword evidence="1" id="KW-1133">Transmembrane helix</keyword>
<dbReference type="EMBL" id="CP002593">
    <property type="protein sequence ID" value="AEA27898.1"/>
    <property type="molecule type" value="Genomic_DNA"/>
</dbReference>
<gene>
    <name evidence="2" type="ordered locus">Psed_5771</name>
</gene>
<dbReference type="Proteomes" id="UP000007809">
    <property type="component" value="Chromosome"/>
</dbReference>
<dbReference type="AlphaFoldDB" id="F4D1B0"/>
<evidence type="ECO:0000313" key="3">
    <source>
        <dbReference type="Proteomes" id="UP000007809"/>
    </source>
</evidence>
<organism evidence="2 3">
    <name type="scientific">Pseudonocardia dioxanivorans (strain ATCC 55486 / DSM 44775 / JCM 13855 / CB1190)</name>
    <dbReference type="NCBI Taxonomy" id="675635"/>
    <lineage>
        <taxon>Bacteria</taxon>
        <taxon>Bacillati</taxon>
        <taxon>Actinomycetota</taxon>
        <taxon>Actinomycetes</taxon>
        <taxon>Pseudonocardiales</taxon>
        <taxon>Pseudonocardiaceae</taxon>
        <taxon>Pseudonocardia</taxon>
    </lineage>
</organism>
<dbReference type="STRING" id="675635.Psed_5771"/>
<keyword evidence="3" id="KW-1185">Reference proteome</keyword>
<feature type="transmembrane region" description="Helical" evidence="1">
    <location>
        <begin position="136"/>
        <end position="159"/>
    </location>
</feature>
<reference evidence="2 3" key="1">
    <citation type="journal article" date="2011" name="J. Bacteriol.">
        <title>Genome sequence of the 1,4-dioxane-degrading Pseudonocardia dioxanivorans strain CB1190.</title>
        <authorList>
            <person name="Sales C.M."/>
            <person name="Mahendra S."/>
            <person name="Grostern A."/>
            <person name="Parales R.E."/>
            <person name="Goodwin L.A."/>
            <person name="Woyke T."/>
            <person name="Nolan M."/>
            <person name="Lapidus A."/>
            <person name="Chertkov O."/>
            <person name="Ovchinnikova G."/>
            <person name="Sczyrba A."/>
            <person name="Alvarez-Cohen L."/>
        </authorList>
    </citation>
    <scope>NUCLEOTIDE SEQUENCE [LARGE SCALE GENOMIC DNA]</scope>
    <source>
        <strain evidence="3">ATCC 55486 / DSM 44775 / JCM 13855 / CB1190</strain>
    </source>
</reference>
<evidence type="ECO:0000256" key="1">
    <source>
        <dbReference type="SAM" id="Phobius"/>
    </source>
</evidence>
<feature type="transmembrane region" description="Helical" evidence="1">
    <location>
        <begin position="110"/>
        <end position="130"/>
    </location>
</feature>
<feature type="transmembrane region" description="Helical" evidence="1">
    <location>
        <begin position="62"/>
        <end position="81"/>
    </location>
</feature>
<accession>F4D1B0</accession>
<keyword evidence="1" id="KW-0472">Membrane</keyword>
<name>F4D1B0_PSEUX</name>
<dbReference type="KEGG" id="pdx:Psed_5771"/>
<evidence type="ECO:0000313" key="2">
    <source>
        <dbReference type="EMBL" id="AEA27898.1"/>
    </source>
</evidence>
<sequence>MAPGGTSSRFSVVDLVVDHYATMRNHDTKRFGMDLAVFLLVPAVVGGFTFVVGAQVRHLPEVLAATAIFTGLIFGVFVLMFDMTMRATDKSDPARGAMVIRLAAELRANISYAVLLGILLSGVLGGFVMFTDGDRVPPSISALIVFGSLQLLLTIFMVLKRVRALYLAYPAAQRDRIP</sequence>
<feature type="transmembrane region" description="Helical" evidence="1">
    <location>
        <begin position="35"/>
        <end position="56"/>
    </location>
</feature>
<keyword evidence="1" id="KW-0812">Transmembrane</keyword>
<protein>
    <submittedName>
        <fullName evidence="2">Uncharacterized protein</fullName>
    </submittedName>
</protein>
<proteinExistence type="predicted"/>